<name>A0A1H8SK05_9GAMM</name>
<evidence type="ECO:0000313" key="8">
    <source>
        <dbReference type="Proteomes" id="UP000199657"/>
    </source>
</evidence>
<dbReference type="AlphaFoldDB" id="A0A1H8SK05"/>
<dbReference type="Gene3D" id="1.10.287.950">
    <property type="entry name" value="Methyl-accepting chemotaxis protein"/>
    <property type="match status" value="2"/>
</dbReference>
<gene>
    <name evidence="7" type="ORF">SAMN04488052_10317</name>
</gene>
<dbReference type="Pfam" id="PF00015">
    <property type="entry name" value="MCPsignal"/>
    <property type="match status" value="2"/>
</dbReference>
<reference evidence="7 8" key="1">
    <citation type="submission" date="2016-10" db="EMBL/GenBank/DDBJ databases">
        <authorList>
            <person name="de Groot N.N."/>
        </authorList>
    </citation>
    <scope>NUCLEOTIDE SEQUENCE [LARGE SCALE GENOMIC DNA]</scope>
    <source>
        <strain evidence="7 8">CGMCC 1.6291</strain>
    </source>
</reference>
<feature type="domain" description="Methyl-accepting transducer" evidence="6">
    <location>
        <begin position="36"/>
        <end position="272"/>
    </location>
</feature>
<dbReference type="GO" id="GO:0007165">
    <property type="term" value="P:signal transduction"/>
    <property type="evidence" value="ECO:0007669"/>
    <property type="project" value="UniProtKB-KW"/>
</dbReference>
<dbReference type="EMBL" id="FOEG01000003">
    <property type="protein sequence ID" value="SEO78895.1"/>
    <property type="molecule type" value="Genomic_DNA"/>
</dbReference>
<feature type="compositionally biased region" description="Low complexity" evidence="5">
    <location>
        <begin position="378"/>
        <end position="390"/>
    </location>
</feature>
<dbReference type="GO" id="GO:0006935">
    <property type="term" value="P:chemotaxis"/>
    <property type="evidence" value="ECO:0007669"/>
    <property type="project" value="InterPro"/>
</dbReference>
<evidence type="ECO:0000313" key="7">
    <source>
        <dbReference type="EMBL" id="SEO78895.1"/>
    </source>
</evidence>
<dbReference type="RefSeq" id="WP_171909858.1">
    <property type="nucleotide sequence ID" value="NZ_FOEG01000003.1"/>
</dbReference>
<comment type="subcellular location">
    <subcellularLocation>
        <location evidence="1">Membrane</location>
    </subcellularLocation>
</comment>
<dbReference type="GO" id="GO:0016020">
    <property type="term" value="C:membrane"/>
    <property type="evidence" value="ECO:0007669"/>
    <property type="project" value="UniProtKB-SubCell"/>
</dbReference>
<dbReference type="InterPro" id="IPR004090">
    <property type="entry name" value="Chemotax_Me-accpt_rcpt"/>
</dbReference>
<sequence length="767" mass="82561">MRLPWISARTRREPATERDRSAPVDHTGLIERLGSHADGLHGEIDQIQQELVAVSDRVDQEARRFQSLLDLGRQLARTNETTEGAAREAREATTEADRAVEDSRATLTRSLDDITALTDAVSATEQEIGNLDAALEGVGSAADSIATIAKQTNLLALNATIEATRAGGIGRGFAVVAEHVKELAKQTGQATEEISGILDELREHARKLIDRASHCTTLTGTIQTGTSTVQDLLDTVGGAMAAVDGAYTRINESVREINSSCRKTVDGLEGMSGEVDTTRNALTEARDNARQLAGTAQTLSAGLGDDNTAADAERLIQETASTTGTLTVYVSDVAGAVNQVEERVAHEAAMLETFSRATGQLEAAGQSVQESADEARQSAETTASSLSAASEDIRSTVTDLQDMTGQVGQMTTELSQLQDALQRIHKASTSISAIAKQTNFLAVNASIEAARAGSRGQGFAVVAEQVSALAEETGQATQSIEQTLEGLSDTAETLAAKGRDGASRAERVQADSRNISEVLTTLEQAIRQVGEQSRHIQSATGEMNETCSRASQELNELHGEVQQSARDLTSANGRLDTLLGEGQKLLNLCNSVDVDTVDRFFINKAQEGARAAGAALEQALRDGQLTEADVFDRDYVPVPDTDPQQYMTRFVELTDTLFPAFQEEILSCHDKILSCCATDDQGYIGTHNLHVSNPQRPGDRDWNLANARHRQIYTDRTGQSAAKNTEPFLLQAYRRNMGERFVLTKDASAPIYVHGRHWGGFRVIYVP</sequence>
<organism evidence="7 8">
    <name type="scientific">Aquisalimonas asiatica</name>
    <dbReference type="NCBI Taxonomy" id="406100"/>
    <lineage>
        <taxon>Bacteria</taxon>
        <taxon>Pseudomonadati</taxon>
        <taxon>Pseudomonadota</taxon>
        <taxon>Gammaproteobacteria</taxon>
        <taxon>Chromatiales</taxon>
        <taxon>Ectothiorhodospiraceae</taxon>
        <taxon>Aquisalimonas</taxon>
    </lineage>
</organism>
<dbReference type="GO" id="GO:0004888">
    <property type="term" value="F:transmembrane signaling receptor activity"/>
    <property type="evidence" value="ECO:0007669"/>
    <property type="project" value="InterPro"/>
</dbReference>
<protein>
    <submittedName>
        <fullName evidence="7">Methyl-accepting chemotaxis protein</fullName>
    </submittedName>
</protein>
<dbReference type="SUPFAM" id="SSF58104">
    <property type="entry name" value="Methyl-accepting chemotaxis protein (MCP) signaling domain"/>
    <property type="match status" value="2"/>
</dbReference>
<feature type="region of interest" description="Disordered" evidence="5">
    <location>
        <begin position="362"/>
        <end position="391"/>
    </location>
</feature>
<evidence type="ECO:0000256" key="2">
    <source>
        <dbReference type="ARBA" id="ARBA00023224"/>
    </source>
</evidence>
<keyword evidence="8" id="KW-1185">Reference proteome</keyword>
<dbReference type="Proteomes" id="UP000199657">
    <property type="component" value="Unassembled WGS sequence"/>
</dbReference>
<evidence type="ECO:0000256" key="3">
    <source>
        <dbReference type="ARBA" id="ARBA00029447"/>
    </source>
</evidence>
<feature type="compositionally biased region" description="Basic and acidic residues" evidence="5">
    <location>
        <begin position="10"/>
        <end position="23"/>
    </location>
</feature>
<accession>A0A1H8SK05</accession>
<dbReference type="PANTHER" id="PTHR32089:SF112">
    <property type="entry name" value="LYSOZYME-LIKE PROTEIN-RELATED"/>
    <property type="match status" value="1"/>
</dbReference>
<feature type="domain" description="Methyl-accepting transducer" evidence="6">
    <location>
        <begin position="322"/>
        <end position="558"/>
    </location>
</feature>
<feature type="region of interest" description="Disordered" evidence="5">
    <location>
        <begin position="1"/>
        <end position="25"/>
    </location>
</feature>
<dbReference type="PROSITE" id="PS50111">
    <property type="entry name" value="CHEMOTAXIS_TRANSDUC_2"/>
    <property type="match status" value="2"/>
</dbReference>
<evidence type="ECO:0000256" key="5">
    <source>
        <dbReference type="SAM" id="MobiDB-lite"/>
    </source>
</evidence>
<keyword evidence="2 4" id="KW-0807">Transducer</keyword>
<proteinExistence type="inferred from homology"/>
<evidence type="ECO:0000259" key="6">
    <source>
        <dbReference type="PROSITE" id="PS50111"/>
    </source>
</evidence>
<evidence type="ECO:0000256" key="4">
    <source>
        <dbReference type="PROSITE-ProRule" id="PRU00284"/>
    </source>
</evidence>
<dbReference type="STRING" id="406100.SAMN04488052_10317"/>
<dbReference type="PANTHER" id="PTHR32089">
    <property type="entry name" value="METHYL-ACCEPTING CHEMOTAXIS PROTEIN MCPB"/>
    <property type="match status" value="1"/>
</dbReference>
<dbReference type="PRINTS" id="PR00260">
    <property type="entry name" value="CHEMTRNSDUCR"/>
</dbReference>
<evidence type="ECO:0000256" key="1">
    <source>
        <dbReference type="ARBA" id="ARBA00004370"/>
    </source>
</evidence>
<comment type="similarity">
    <text evidence="3">Belongs to the methyl-accepting chemotaxis (MCP) protein family.</text>
</comment>
<dbReference type="InterPro" id="IPR004089">
    <property type="entry name" value="MCPsignal_dom"/>
</dbReference>
<dbReference type="SMART" id="SM00283">
    <property type="entry name" value="MA"/>
    <property type="match status" value="2"/>
</dbReference>